<reference evidence="6 7" key="1">
    <citation type="submission" date="2016-10" db="EMBL/GenBank/DDBJ databases">
        <authorList>
            <person name="de Groot N.N."/>
        </authorList>
    </citation>
    <scope>NUCLEOTIDE SEQUENCE [LARGE SCALE GENOMIC DNA]</scope>
    <source>
        <strain evidence="6 7">ASO4-2</strain>
    </source>
</reference>
<dbReference type="OrthoDB" id="9781559at2"/>
<dbReference type="InterPro" id="IPR007160">
    <property type="entry name" value="DUF362"/>
</dbReference>
<dbReference type="EMBL" id="FMXO01000003">
    <property type="protein sequence ID" value="SDB13745.1"/>
    <property type="molecule type" value="Genomic_DNA"/>
</dbReference>
<protein>
    <recommendedName>
        <fullName evidence="5">4Fe-4S ferredoxin-type domain-containing protein</fullName>
    </recommendedName>
</protein>
<accession>A0A1G6AZF8</accession>
<dbReference type="PANTHER" id="PTHR43687:SF1">
    <property type="entry name" value="FERREDOXIN III"/>
    <property type="match status" value="1"/>
</dbReference>
<feature type="domain" description="4Fe-4S ferredoxin-type" evidence="5">
    <location>
        <begin position="186"/>
        <end position="215"/>
    </location>
</feature>
<keyword evidence="2" id="KW-0479">Metal-binding</keyword>
<evidence type="ECO:0000256" key="2">
    <source>
        <dbReference type="ARBA" id="ARBA00022723"/>
    </source>
</evidence>
<dbReference type="InterPro" id="IPR050572">
    <property type="entry name" value="Fe-S_Ferredoxin"/>
</dbReference>
<feature type="domain" description="4Fe-4S ferredoxin-type" evidence="5">
    <location>
        <begin position="216"/>
        <end position="245"/>
    </location>
</feature>
<name>A0A1G6AZF8_9BACT</name>
<evidence type="ECO:0000313" key="7">
    <source>
        <dbReference type="Proteomes" id="UP000198771"/>
    </source>
</evidence>
<dbReference type="AlphaFoldDB" id="A0A1G6AZF8"/>
<organism evidence="6 7">
    <name type="scientific">Desulfonatronum thiosulfatophilum</name>
    <dbReference type="NCBI Taxonomy" id="617002"/>
    <lineage>
        <taxon>Bacteria</taxon>
        <taxon>Pseudomonadati</taxon>
        <taxon>Thermodesulfobacteriota</taxon>
        <taxon>Desulfovibrionia</taxon>
        <taxon>Desulfovibrionales</taxon>
        <taxon>Desulfonatronaceae</taxon>
        <taxon>Desulfonatronum</taxon>
    </lineage>
</organism>
<proteinExistence type="predicted"/>
<evidence type="ECO:0000256" key="4">
    <source>
        <dbReference type="ARBA" id="ARBA00023014"/>
    </source>
</evidence>
<keyword evidence="4" id="KW-0411">Iron-sulfur</keyword>
<dbReference type="PROSITE" id="PS51379">
    <property type="entry name" value="4FE4S_FER_2"/>
    <property type="match status" value="2"/>
</dbReference>
<dbReference type="STRING" id="617002.SAMN05660653_00677"/>
<gene>
    <name evidence="6" type="ORF">SAMN05660653_00677</name>
</gene>
<dbReference type="GO" id="GO:0051539">
    <property type="term" value="F:4 iron, 4 sulfur cluster binding"/>
    <property type="evidence" value="ECO:0007669"/>
    <property type="project" value="UniProtKB-KW"/>
</dbReference>
<dbReference type="RefSeq" id="WP_092117241.1">
    <property type="nucleotide sequence ID" value="NZ_FMXO01000003.1"/>
</dbReference>
<dbReference type="Gene3D" id="3.30.70.20">
    <property type="match status" value="1"/>
</dbReference>
<keyword evidence="1" id="KW-0004">4Fe-4S</keyword>
<dbReference type="GO" id="GO:0046872">
    <property type="term" value="F:metal ion binding"/>
    <property type="evidence" value="ECO:0007669"/>
    <property type="project" value="UniProtKB-KW"/>
</dbReference>
<dbReference type="Pfam" id="PF04015">
    <property type="entry name" value="DUF362"/>
    <property type="match status" value="1"/>
</dbReference>
<dbReference type="SUPFAM" id="SSF54862">
    <property type="entry name" value="4Fe-4S ferredoxins"/>
    <property type="match status" value="1"/>
</dbReference>
<evidence type="ECO:0000256" key="1">
    <source>
        <dbReference type="ARBA" id="ARBA00022485"/>
    </source>
</evidence>
<dbReference type="PANTHER" id="PTHR43687">
    <property type="entry name" value="ADENYLYLSULFATE REDUCTASE, BETA SUBUNIT"/>
    <property type="match status" value="1"/>
</dbReference>
<dbReference type="InterPro" id="IPR017896">
    <property type="entry name" value="4Fe4S_Fe-S-bd"/>
</dbReference>
<evidence type="ECO:0000313" key="6">
    <source>
        <dbReference type="EMBL" id="SDB13745.1"/>
    </source>
</evidence>
<dbReference type="Pfam" id="PF12838">
    <property type="entry name" value="Fer4_7"/>
    <property type="match status" value="1"/>
</dbReference>
<dbReference type="Proteomes" id="UP000198771">
    <property type="component" value="Unassembled WGS sequence"/>
</dbReference>
<keyword evidence="7" id="KW-1185">Reference proteome</keyword>
<sequence>MTSEVVFWDLRTTRKATYEVKLRRLLKAAGVSDAVRSGDLTAVKLHFGESGTTGFVSPLWLRPIIAFLRKLGSKPFLTDTNTLYVGNRGEAVSHCLQAAMHGFDPLLLGAPVIIADGLNSRNQVTVPFLGRQIREAHLAGDILAADSLLTISHFKGHELAGIGGSLKNMAMGCATRQGKMHQHGCLAPMVHAQECRGCASCVGVCAAGALQLDEDNKIHLSPELCVGCGACLHTCRKNCFAIDWKTDITAFMERMMEYAAAVVRSMTKSRACAHISFVTQVTPQCDCAGYSDKPICPDIGILASRDPVALDQACLDMVNKAEALHPSHLPPGLAAGEDKFRAMHPHVPADYGLDYAQDLGLGSRKYHIREI</sequence>
<evidence type="ECO:0000259" key="5">
    <source>
        <dbReference type="PROSITE" id="PS51379"/>
    </source>
</evidence>
<evidence type="ECO:0000256" key="3">
    <source>
        <dbReference type="ARBA" id="ARBA00023004"/>
    </source>
</evidence>
<keyword evidence="3" id="KW-0408">Iron</keyword>